<dbReference type="InterPro" id="IPR017106">
    <property type="entry name" value="Coatomer_gsu"/>
</dbReference>
<sequence length="200" mass="21848">MGRREIPDAKEAGLAHLCEFIEDCEFTFLSCQILHLLGREGPGTKEPARYIRFIFNRVILENATVRAAAVSALARFGAAVEGLRPRVVVLLRRALFDNDDEVRDRATLHLSQLAGHLGGPEALLQAAQRRPDPSALELQLKAYLAGDADEEFDLVRAVRSEIAPATLIWGAGSSPPARARRAASDIPDPSREDRVAFSGL</sequence>
<reference evidence="3 4" key="1">
    <citation type="journal article" date="2013" name="BMC Genomics">
        <title>Reconstruction of the lipid metabolism for the microalga Monoraphidium neglectum from its genome sequence reveals characteristics suitable for biofuel production.</title>
        <authorList>
            <person name="Bogen C."/>
            <person name="Al-Dilaimi A."/>
            <person name="Albersmeier A."/>
            <person name="Wichmann J."/>
            <person name="Grundmann M."/>
            <person name="Rupp O."/>
            <person name="Lauersen K.J."/>
            <person name="Blifernez-Klassen O."/>
            <person name="Kalinowski J."/>
            <person name="Goesmann A."/>
            <person name="Mussgnug J.H."/>
            <person name="Kruse O."/>
        </authorList>
    </citation>
    <scope>NUCLEOTIDE SEQUENCE [LARGE SCALE GENOMIC DNA]</scope>
    <source>
        <strain evidence="3 4">SAG 48.87</strain>
    </source>
</reference>
<evidence type="ECO:0000256" key="1">
    <source>
        <dbReference type="SAM" id="MobiDB-lite"/>
    </source>
</evidence>
<dbReference type="GO" id="GO:0006888">
    <property type="term" value="P:endoplasmic reticulum to Golgi vesicle-mediated transport"/>
    <property type="evidence" value="ECO:0007669"/>
    <property type="project" value="TreeGrafter"/>
</dbReference>
<name>A0A0D2M847_9CHLO</name>
<dbReference type="STRING" id="145388.A0A0D2M847"/>
<dbReference type="EMBL" id="KK106470">
    <property type="protein sequence ID" value="KIY91625.1"/>
    <property type="molecule type" value="Genomic_DNA"/>
</dbReference>
<feature type="region of interest" description="Disordered" evidence="1">
    <location>
        <begin position="174"/>
        <end position="200"/>
    </location>
</feature>
<dbReference type="InterPro" id="IPR011989">
    <property type="entry name" value="ARM-like"/>
</dbReference>
<dbReference type="GO" id="GO:0006891">
    <property type="term" value="P:intra-Golgi vesicle-mediated transport"/>
    <property type="evidence" value="ECO:0007669"/>
    <property type="project" value="TreeGrafter"/>
</dbReference>
<protein>
    <submittedName>
        <fullName evidence="3">Coatomer subunit gamma-2</fullName>
    </submittedName>
</protein>
<dbReference type="PANTHER" id="PTHR10261:SF0">
    <property type="entry name" value="COATOMER SUBUNIT GAMMA-2"/>
    <property type="match status" value="1"/>
</dbReference>
<dbReference type="Proteomes" id="UP000054498">
    <property type="component" value="Unassembled WGS sequence"/>
</dbReference>
<dbReference type="GO" id="GO:0005793">
    <property type="term" value="C:endoplasmic reticulum-Golgi intermediate compartment"/>
    <property type="evidence" value="ECO:0007669"/>
    <property type="project" value="TreeGrafter"/>
</dbReference>
<dbReference type="SUPFAM" id="SSF48371">
    <property type="entry name" value="ARM repeat"/>
    <property type="match status" value="1"/>
</dbReference>
<dbReference type="GeneID" id="25734088"/>
<accession>A0A0D2M847</accession>
<feature type="domain" description="Clathrin/coatomer adaptor adaptin-like N-terminal" evidence="2">
    <location>
        <begin position="5"/>
        <end position="110"/>
    </location>
</feature>
<dbReference type="GO" id="GO:0030126">
    <property type="term" value="C:COPI vesicle coat"/>
    <property type="evidence" value="ECO:0007669"/>
    <property type="project" value="TreeGrafter"/>
</dbReference>
<dbReference type="GO" id="GO:0000139">
    <property type="term" value="C:Golgi membrane"/>
    <property type="evidence" value="ECO:0007669"/>
    <property type="project" value="TreeGrafter"/>
</dbReference>
<dbReference type="OrthoDB" id="1074925at2759"/>
<feature type="compositionally biased region" description="Basic and acidic residues" evidence="1">
    <location>
        <begin position="188"/>
        <end position="200"/>
    </location>
</feature>
<evidence type="ECO:0000259" key="2">
    <source>
        <dbReference type="Pfam" id="PF01602"/>
    </source>
</evidence>
<dbReference type="PANTHER" id="PTHR10261">
    <property type="entry name" value="COATOMER SUBUNIT GAMMA"/>
    <property type="match status" value="1"/>
</dbReference>
<dbReference type="GO" id="GO:0005783">
    <property type="term" value="C:endoplasmic reticulum"/>
    <property type="evidence" value="ECO:0007669"/>
    <property type="project" value="TreeGrafter"/>
</dbReference>
<dbReference type="Gene3D" id="1.25.10.10">
    <property type="entry name" value="Leucine-rich Repeat Variant"/>
    <property type="match status" value="1"/>
</dbReference>
<dbReference type="GO" id="GO:0009306">
    <property type="term" value="P:protein secretion"/>
    <property type="evidence" value="ECO:0007669"/>
    <property type="project" value="TreeGrafter"/>
</dbReference>
<gene>
    <name evidence="3" type="ORF">MNEG_16339</name>
</gene>
<proteinExistence type="predicted"/>
<dbReference type="Pfam" id="PF01602">
    <property type="entry name" value="Adaptin_N"/>
    <property type="match status" value="1"/>
</dbReference>
<dbReference type="InterPro" id="IPR002553">
    <property type="entry name" value="Clathrin/coatomer_adapt-like_N"/>
</dbReference>
<evidence type="ECO:0000313" key="4">
    <source>
        <dbReference type="Proteomes" id="UP000054498"/>
    </source>
</evidence>
<keyword evidence="4" id="KW-1185">Reference proteome</keyword>
<dbReference type="GO" id="GO:0006886">
    <property type="term" value="P:intracellular protein transport"/>
    <property type="evidence" value="ECO:0007669"/>
    <property type="project" value="InterPro"/>
</dbReference>
<dbReference type="InterPro" id="IPR016024">
    <property type="entry name" value="ARM-type_fold"/>
</dbReference>
<evidence type="ECO:0000313" key="3">
    <source>
        <dbReference type="EMBL" id="KIY91625.1"/>
    </source>
</evidence>
<dbReference type="RefSeq" id="XP_013890645.1">
    <property type="nucleotide sequence ID" value="XM_014035191.1"/>
</dbReference>
<dbReference type="AlphaFoldDB" id="A0A0D2M847"/>
<organism evidence="3 4">
    <name type="scientific">Monoraphidium neglectum</name>
    <dbReference type="NCBI Taxonomy" id="145388"/>
    <lineage>
        <taxon>Eukaryota</taxon>
        <taxon>Viridiplantae</taxon>
        <taxon>Chlorophyta</taxon>
        <taxon>core chlorophytes</taxon>
        <taxon>Chlorophyceae</taxon>
        <taxon>CS clade</taxon>
        <taxon>Sphaeropleales</taxon>
        <taxon>Selenastraceae</taxon>
        <taxon>Monoraphidium</taxon>
    </lineage>
</organism>
<dbReference type="KEGG" id="mng:MNEG_16339"/>